<comment type="similarity">
    <text evidence="1">Belongs to the glycosyl hydrolase 13 family.</text>
</comment>
<dbReference type="InterPro" id="IPR045857">
    <property type="entry name" value="O16G_dom_2"/>
</dbReference>
<dbReference type="InterPro" id="IPR017853">
    <property type="entry name" value="GH"/>
</dbReference>
<dbReference type="InterPro" id="IPR006047">
    <property type="entry name" value="GH13_cat_dom"/>
</dbReference>
<evidence type="ECO:0000313" key="5">
    <source>
        <dbReference type="Proteomes" id="UP001597058"/>
    </source>
</evidence>
<dbReference type="Proteomes" id="UP001597058">
    <property type="component" value="Unassembled WGS sequence"/>
</dbReference>
<comment type="caution">
    <text evidence="4">The sequence shown here is derived from an EMBL/GenBank/DDBJ whole genome shotgun (WGS) entry which is preliminary data.</text>
</comment>
<keyword evidence="5" id="KW-1185">Reference proteome</keyword>
<dbReference type="GO" id="GO:0016787">
    <property type="term" value="F:hydrolase activity"/>
    <property type="evidence" value="ECO:0007669"/>
    <property type="project" value="UniProtKB-KW"/>
</dbReference>
<name>A0ABW3X9U5_9ACTN</name>
<keyword evidence="4" id="KW-0378">Hydrolase</keyword>
<proteinExistence type="inferred from homology"/>
<accession>A0ABW3X9U5</accession>
<evidence type="ECO:0000256" key="1">
    <source>
        <dbReference type="ARBA" id="ARBA00008061"/>
    </source>
</evidence>
<evidence type="ECO:0000313" key="4">
    <source>
        <dbReference type="EMBL" id="MFD1306367.1"/>
    </source>
</evidence>
<organism evidence="4 5">
    <name type="scientific">Streptomyces kaempferi</name>
    <dbReference type="NCBI Taxonomy" id="333725"/>
    <lineage>
        <taxon>Bacteria</taxon>
        <taxon>Bacillati</taxon>
        <taxon>Actinomycetota</taxon>
        <taxon>Actinomycetes</taxon>
        <taxon>Kitasatosporales</taxon>
        <taxon>Streptomycetaceae</taxon>
        <taxon>Streptomyces</taxon>
    </lineage>
</organism>
<evidence type="ECO:0000259" key="3">
    <source>
        <dbReference type="SMART" id="SM00642"/>
    </source>
</evidence>
<feature type="region of interest" description="Disordered" evidence="2">
    <location>
        <begin position="381"/>
        <end position="406"/>
    </location>
</feature>
<dbReference type="SMART" id="SM00642">
    <property type="entry name" value="Aamy"/>
    <property type="match status" value="1"/>
</dbReference>
<dbReference type="Gene3D" id="3.20.20.80">
    <property type="entry name" value="Glycosidases"/>
    <property type="match status" value="2"/>
</dbReference>
<feature type="compositionally biased region" description="Basic and acidic residues" evidence="2">
    <location>
        <begin position="381"/>
        <end position="395"/>
    </location>
</feature>
<sequence>MIWWRDAVCYEIYPRSFADTDGDGTGDLPGITRHLDHIRDLGADAIWITPCYPSPLADGGYDIADHTAIADDLGTLEDFTTLTDGAHAMGLKVIVDVVPNHSSDAHPWFRAALAAGPGSAARERYLFRTGRGPGGAQPPNDWESIFGGPAWTRVTDGDWYLHLHAPEQPDFNWRDPHVRAEFSRVLRFWLDRGVDGFRIDAAHALFKAEGLPDAGPGQHQDPARNHLMPYYDQEELHPLYREWRTLLDTHPAPPGAVAPGERVLVAESAVFEPDRLARYVRADEMQQAFNFAFLEAPWRAPELRRVIDESLAATAAVDAPVTWVMSSHDAPRPATRLGSELRAGSAALLMLALPGAVYLYQGEELGLPQAHVPDDRIRDPLWRRSNGTDRGRDGARVPIPWSGDRPPYGFTTAPPEACWLPQPEGWGRYTVAAQREDPDSMLSLYRRALRLRRDHPVAAHGTLRWHSPADAPYLAFSRGGLTCVVNLGSAALDLDRLGFSGRPVLASTALPHLGELPVDACVWLSTASDGEDRHTDRP</sequence>
<reference evidence="5" key="1">
    <citation type="journal article" date="2019" name="Int. J. Syst. Evol. Microbiol.">
        <title>The Global Catalogue of Microorganisms (GCM) 10K type strain sequencing project: providing services to taxonomists for standard genome sequencing and annotation.</title>
        <authorList>
            <consortium name="The Broad Institute Genomics Platform"/>
            <consortium name="The Broad Institute Genome Sequencing Center for Infectious Disease"/>
            <person name="Wu L."/>
            <person name="Ma J."/>
        </authorList>
    </citation>
    <scope>NUCLEOTIDE SEQUENCE [LARGE SCALE GENOMIC DNA]</scope>
    <source>
        <strain evidence="5">CGMCC 4.7020</strain>
    </source>
</reference>
<evidence type="ECO:0000256" key="2">
    <source>
        <dbReference type="SAM" id="MobiDB-lite"/>
    </source>
</evidence>
<dbReference type="PANTHER" id="PTHR10357">
    <property type="entry name" value="ALPHA-AMYLASE FAMILY MEMBER"/>
    <property type="match status" value="1"/>
</dbReference>
<dbReference type="Gene3D" id="3.90.400.10">
    <property type="entry name" value="Oligo-1,6-glucosidase, Domain 2"/>
    <property type="match status" value="1"/>
</dbReference>
<dbReference type="CDD" id="cd11332">
    <property type="entry name" value="AmyAc_OligoGlu_TS"/>
    <property type="match status" value="1"/>
</dbReference>
<dbReference type="EMBL" id="JBHTMM010000010">
    <property type="protein sequence ID" value="MFD1306367.1"/>
    <property type="molecule type" value="Genomic_DNA"/>
</dbReference>
<protein>
    <submittedName>
        <fullName evidence="4">Glycoside hydrolase family 13 protein</fullName>
    </submittedName>
</protein>
<feature type="domain" description="Glycosyl hydrolase family 13 catalytic" evidence="3">
    <location>
        <begin position="11"/>
        <end position="396"/>
    </location>
</feature>
<gene>
    <name evidence="4" type="ORF">ACFQ5X_10990</name>
</gene>
<dbReference type="SUPFAM" id="SSF51445">
    <property type="entry name" value="(Trans)glycosidases"/>
    <property type="match status" value="1"/>
</dbReference>
<dbReference type="Pfam" id="PF00128">
    <property type="entry name" value="Alpha-amylase"/>
    <property type="match status" value="1"/>
</dbReference>
<dbReference type="RefSeq" id="WP_381327963.1">
    <property type="nucleotide sequence ID" value="NZ_JBHTMM010000010.1"/>
</dbReference>
<dbReference type="PANTHER" id="PTHR10357:SF179">
    <property type="entry name" value="NEUTRAL AND BASIC AMINO ACID TRANSPORT PROTEIN RBAT"/>
    <property type="match status" value="1"/>
</dbReference>